<protein>
    <submittedName>
        <fullName evidence="1">Uncharacterized protein</fullName>
    </submittedName>
</protein>
<dbReference type="EMBL" id="PVNL01000042">
    <property type="protein sequence ID" value="PRQ08248.1"/>
    <property type="molecule type" value="Genomic_DNA"/>
</dbReference>
<evidence type="ECO:0000313" key="1">
    <source>
        <dbReference type="EMBL" id="PRQ08248.1"/>
    </source>
</evidence>
<name>A0A2S9YT33_9BACT</name>
<organism evidence="1 2">
    <name type="scientific">Enhygromyxa salina</name>
    <dbReference type="NCBI Taxonomy" id="215803"/>
    <lineage>
        <taxon>Bacteria</taxon>
        <taxon>Pseudomonadati</taxon>
        <taxon>Myxococcota</taxon>
        <taxon>Polyangia</taxon>
        <taxon>Nannocystales</taxon>
        <taxon>Nannocystaceae</taxon>
        <taxon>Enhygromyxa</taxon>
    </lineage>
</organism>
<dbReference type="OrthoDB" id="3247852at2"/>
<dbReference type="Gene3D" id="3.40.50.300">
    <property type="entry name" value="P-loop containing nucleotide triphosphate hydrolases"/>
    <property type="match status" value="1"/>
</dbReference>
<reference evidence="1 2" key="1">
    <citation type="submission" date="2018-03" db="EMBL/GenBank/DDBJ databases">
        <title>Draft Genome Sequences of the Obligatory Marine Myxobacteria Enhygromyxa salina SWB007.</title>
        <authorList>
            <person name="Poehlein A."/>
            <person name="Moghaddam J.A."/>
            <person name="Harms H."/>
            <person name="Alanjari M."/>
            <person name="Koenig G.M."/>
            <person name="Daniel R."/>
            <person name="Schaeberle T.F."/>
        </authorList>
    </citation>
    <scope>NUCLEOTIDE SEQUENCE [LARGE SCALE GENOMIC DNA]</scope>
    <source>
        <strain evidence="1 2">SWB007</strain>
    </source>
</reference>
<dbReference type="CDD" id="cd02019">
    <property type="entry name" value="NK"/>
    <property type="match status" value="1"/>
</dbReference>
<dbReference type="InterPro" id="IPR027417">
    <property type="entry name" value="P-loop_NTPase"/>
</dbReference>
<dbReference type="AlphaFoldDB" id="A0A2S9YT33"/>
<gene>
    <name evidence="1" type="ORF">ENSA7_18700</name>
</gene>
<accession>A0A2S9YT33</accession>
<dbReference type="SUPFAM" id="SSF52540">
    <property type="entry name" value="P-loop containing nucleoside triphosphate hydrolases"/>
    <property type="match status" value="1"/>
</dbReference>
<sequence>MTPDELYALISLCDPHEVLEPGADRYVDIDRIERDEAPRRHAWARRIANEFAGADQTKILFFTGVPGAGKSTELRRIAEKLRDPAGAALFPVLIDAGSRIDRNSPLSIVDLLFVILYETERAVLELEALDPDATGHESVMARLWHWLNGTSVELQKFDVGVDAGKLVFELSSNPSFRAAMRTHVASSLTEFVEKARAQMRGLTERVKRYDIRRDGRVATMIQASAGYPRELVAMLQEMLRQARDWGTPLSDKRFDAALGERAARYTRVISQADYPTLVHVHKTKDHLPPSEDQLQRFGVLLSNSVIMMYQNADDWADLNPALYRHPELSAQLG</sequence>
<evidence type="ECO:0000313" key="2">
    <source>
        <dbReference type="Proteomes" id="UP000238823"/>
    </source>
</evidence>
<proteinExistence type="predicted"/>
<dbReference type="Proteomes" id="UP000238823">
    <property type="component" value="Unassembled WGS sequence"/>
</dbReference>
<comment type="caution">
    <text evidence="1">The sequence shown here is derived from an EMBL/GenBank/DDBJ whole genome shotgun (WGS) entry which is preliminary data.</text>
</comment>
<dbReference type="RefSeq" id="WP_146157515.1">
    <property type="nucleotide sequence ID" value="NZ_PVNL01000042.1"/>
</dbReference>